<reference evidence="2" key="1">
    <citation type="submission" date="2023-10" db="EMBL/GenBank/DDBJ databases">
        <title>Genome assemblies of two species of porcelain crab, Petrolisthes cinctipes and Petrolisthes manimaculis (Anomura: Porcellanidae).</title>
        <authorList>
            <person name="Angst P."/>
        </authorList>
    </citation>
    <scope>NUCLEOTIDE SEQUENCE</scope>
    <source>
        <strain evidence="2">PB745_01</strain>
        <tissue evidence="2">Gill</tissue>
    </source>
</reference>
<dbReference type="AlphaFoldDB" id="A0AAE1FZI2"/>
<dbReference type="Proteomes" id="UP001286313">
    <property type="component" value="Unassembled WGS sequence"/>
</dbReference>
<feature type="region of interest" description="Disordered" evidence="1">
    <location>
        <begin position="1"/>
        <end position="61"/>
    </location>
</feature>
<accession>A0AAE1FZI2</accession>
<protein>
    <submittedName>
        <fullName evidence="2">Uncharacterized protein</fullName>
    </submittedName>
</protein>
<evidence type="ECO:0000313" key="2">
    <source>
        <dbReference type="EMBL" id="KAK3883320.1"/>
    </source>
</evidence>
<feature type="compositionally biased region" description="Polar residues" evidence="1">
    <location>
        <begin position="51"/>
        <end position="60"/>
    </location>
</feature>
<proteinExistence type="predicted"/>
<comment type="caution">
    <text evidence="2">The sequence shown here is derived from an EMBL/GenBank/DDBJ whole genome shotgun (WGS) entry which is preliminary data.</text>
</comment>
<organism evidence="2 3">
    <name type="scientific">Petrolisthes cinctipes</name>
    <name type="common">Flat porcelain crab</name>
    <dbReference type="NCBI Taxonomy" id="88211"/>
    <lineage>
        <taxon>Eukaryota</taxon>
        <taxon>Metazoa</taxon>
        <taxon>Ecdysozoa</taxon>
        <taxon>Arthropoda</taxon>
        <taxon>Crustacea</taxon>
        <taxon>Multicrustacea</taxon>
        <taxon>Malacostraca</taxon>
        <taxon>Eumalacostraca</taxon>
        <taxon>Eucarida</taxon>
        <taxon>Decapoda</taxon>
        <taxon>Pleocyemata</taxon>
        <taxon>Anomura</taxon>
        <taxon>Galatheoidea</taxon>
        <taxon>Porcellanidae</taxon>
        <taxon>Petrolisthes</taxon>
    </lineage>
</organism>
<dbReference type="EMBL" id="JAWQEG010000998">
    <property type="protein sequence ID" value="KAK3883320.1"/>
    <property type="molecule type" value="Genomic_DNA"/>
</dbReference>
<evidence type="ECO:0000313" key="3">
    <source>
        <dbReference type="Proteomes" id="UP001286313"/>
    </source>
</evidence>
<sequence length="90" mass="9731">MKEKGGSADGIESYGKQEGESFGFDDGNPNFVEGRDDDGAGASVCDRKEQTASMSTNSLTDLPLMTRLVSRCFVEESGSPHHKKQERGQT</sequence>
<keyword evidence="3" id="KW-1185">Reference proteome</keyword>
<evidence type="ECO:0000256" key="1">
    <source>
        <dbReference type="SAM" id="MobiDB-lite"/>
    </source>
</evidence>
<gene>
    <name evidence="2" type="ORF">Pcinc_012356</name>
</gene>
<name>A0AAE1FZI2_PETCI</name>